<organism evidence="2 3">
    <name type="scientific">Tetracentron sinense</name>
    <name type="common">Spur-leaf</name>
    <dbReference type="NCBI Taxonomy" id="13715"/>
    <lineage>
        <taxon>Eukaryota</taxon>
        <taxon>Viridiplantae</taxon>
        <taxon>Streptophyta</taxon>
        <taxon>Embryophyta</taxon>
        <taxon>Tracheophyta</taxon>
        <taxon>Spermatophyta</taxon>
        <taxon>Magnoliopsida</taxon>
        <taxon>Trochodendrales</taxon>
        <taxon>Trochodendraceae</taxon>
        <taxon>Tetracentron</taxon>
    </lineage>
</organism>
<gene>
    <name evidence="2" type="ORF">HHK36_032980</name>
</gene>
<name>A0A834Y6U5_TETSI</name>
<dbReference type="InterPro" id="IPR007201">
    <property type="entry name" value="Mei2-like_Rrm_C"/>
</dbReference>
<dbReference type="Pfam" id="PF04059">
    <property type="entry name" value="RRM_2"/>
    <property type="match status" value="1"/>
</dbReference>
<dbReference type="SUPFAM" id="SSF54928">
    <property type="entry name" value="RNA-binding domain, RBD"/>
    <property type="match status" value="1"/>
</dbReference>
<dbReference type="OrthoDB" id="417481at2759"/>
<dbReference type="EMBL" id="JABCRI010001078">
    <property type="protein sequence ID" value="KAF8365015.1"/>
    <property type="molecule type" value="Genomic_DNA"/>
</dbReference>
<evidence type="ECO:0000259" key="1">
    <source>
        <dbReference type="Pfam" id="PF04059"/>
    </source>
</evidence>
<comment type="caution">
    <text evidence="2">The sequence shown here is derived from an EMBL/GenBank/DDBJ whole genome shotgun (WGS) entry which is preliminary data.</text>
</comment>
<dbReference type="OMA" id="NSNFPCF"/>
<accession>A0A834Y6U5</accession>
<evidence type="ECO:0000313" key="3">
    <source>
        <dbReference type="Proteomes" id="UP000655225"/>
    </source>
</evidence>
<dbReference type="InterPro" id="IPR035979">
    <property type="entry name" value="RBD_domain_sf"/>
</dbReference>
<dbReference type="GO" id="GO:0003676">
    <property type="term" value="F:nucleic acid binding"/>
    <property type="evidence" value="ECO:0007669"/>
    <property type="project" value="InterPro"/>
</dbReference>
<dbReference type="Proteomes" id="UP000655225">
    <property type="component" value="Unassembled WGS sequence"/>
</dbReference>
<keyword evidence="3" id="KW-1185">Reference proteome</keyword>
<proteinExistence type="predicted"/>
<reference evidence="2 3" key="1">
    <citation type="submission" date="2020-04" db="EMBL/GenBank/DDBJ databases">
        <title>Plant Genome Project.</title>
        <authorList>
            <person name="Zhang R.-G."/>
        </authorList>
    </citation>
    <scope>NUCLEOTIDE SEQUENCE [LARGE SCALE GENOMIC DNA]</scope>
    <source>
        <strain evidence="2">YNK0</strain>
        <tissue evidence="2">Leaf</tissue>
    </source>
</reference>
<evidence type="ECO:0000313" key="2">
    <source>
        <dbReference type="EMBL" id="KAF8365015.1"/>
    </source>
</evidence>
<dbReference type="AlphaFoldDB" id="A0A834Y6U5"/>
<protein>
    <recommendedName>
        <fullName evidence="1">Mei2-like C-terminal RNA recognition motif domain-containing protein</fullName>
    </recommendedName>
</protein>
<feature type="domain" description="Mei2-like C-terminal RNA recognition motif" evidence="1">
    <location>
        <begin position="84"/>
        <end position="196"/>
    </location>
</feature>
<sequence length="235" mass="26355">MLNPMSDTSPETSKIKKGCGITRRVVAGSFKGLGRRSFLGYSRGKNYGLMWKPKVESKIDEGFGGVFSSPFDVNGNESTLLGQTTVMIKNIPNKFREMLLDLLDKHCLGENEKAQLSSNPCLSAYDFVYLPMDFRNRCNLGYAFVNFTSTVAASRLCRSFHNYRWQVFDTKKICEIRDAKIQFPPLGKAALMGHFRSSYFKCDTDDFLPVEFSPARNGSTSCTPPSIVGKRTAFL</sequence>